<feature type="transmembrane region" description="Helical" evidence="8">
    <location>
        <begin position="129"/>
        <end position="149"/>
    </location>
</feature>
<dbReference type="InterPro" id="IPR051393">
    <property type="entry name" value="ABC_transporter_permease"/>
</dbReference>
<evidence type="ECO:0000259" key="9">
    <source>
        <dbReference type="PROSITE" id="PS50928"/>
    </source>
</evidence>
<feature type="transmembrane region" description="Helical" evidence="8">
    <location>
        <begin position="91"/>
        <end position="117"/>
    </location>
</feature>
<reference evidence="10 11" key="1">
    <citation type="journal article" date="2011" name="J. Bacteriol.">
        <title>Genome sequence of the plant-pathogenic bacterium Dickeya dadantii 3937.</title>
        <authorList>
            <person name="Glasner J.D."/>
            <person name="Yang C.H."/>
            <person name="Reverchon S."/>
            <person name="Hugouvieux-Cotte-Pattat N."/>
            <person name="Condemine G."/>
            <person name="Bohin J.P."/>
            <person name="Van Gijsegem F."/>
            <person name="Yang S."/>
            <person name="Franza T."/>
            <person name="Expert D."/>
            <person name="Plunkett G. III"/>
            <person name="San Francisco M.J."/>
            <person name="Charkowski A.O."/>
            <person name="Py B."/>
            <person name="Bell K."/>
            <person name="Rauscher L."/>
            <person name="Rodriguez-Palenzuela P."/>
            <person name="Toussaint A."/>
            <person name="Holeva M.C."/>
            <person name="He S.Y."/>
            <person name="Douet V."/>
            <person name="Boccara M."/>
            <person name="Blanco C."/>
            <person name="Toth I."/>
            <person name="Anderson B.D."/>
            <person name="Biehl B.S."/>
            <person name="Mau B."/>
            <person name="Flynn S.M."/>
            <person name="Barras F."/>
            <person name="Lindeberg M."/>
            <person name="Birch P.R."/>
            <person name="Tsuyumu S."/>
            <person name="Shi X."/>
            <person name="Hibbing M."/>
            <person name="Yap M.N."/>
            <person name="Carpentier M."/>
            <person name="Dassa E."/>
            <person name="Umehara M."/>
            <person name="Kim J.F."/>
            <person name="Rusch M."/>
            <person name="Soni P."/>
            <person name="Mayhew G.F."/>
            <person name="Fouts D.E."/>
            <person name="Gill S.R."/>
            <person name="Blattner F.R."/>
            <person name="Keen N.T."/>
            <person name="Perna N.T."/>
        </authorList>
    </citation>
    <scope>NUCLEOTIDE SEQUENCE [LARGE SCALE GENOMIC DNA]</scope>
    <source>
        <strain evidence="10 11">3937</strain>
    </source>
</reference>
<comment type="subcellular location">
    <subcellularLocation>
        <location evidence="1">Cell inner membrane</location>
        <topology evidence="1">Multi-pass membrane protein</topology>
    </subcellularLocation>
    <subcellularLocation>
        <location evidence="8">Cell membrane</location>
        <topology evidence="8">Multi-pass membrane protein</topology>
    </subcellularLocation>
</comment>
<evidence type="ECO:0000256" key="2">
    <source>
        <dbReference type="ARBA" id="ARBA00022448"/>
    </source>
</evidence>
<evidence type="ECO:0000256" key="1">
    <source>
        <dbReference type="ARBA" id="ARBA00004429"/>
    </source>
</evidence>
<dbReference type="KEGG" id="ddd:Dda3937_01139"/>
<proteinExistence type="inferred from homology"/>
<evidence type="ECO:0000313" key="10">
    <source>
        <dbReference type="EMBL" id="ADM96267.1"/>
    </source>
</evidence>
<evidence type="ECO:0000256" key="5">
    <source>
        <dbReference type="ARBA" id="ARBA00022692"/>
    </source>
</evidence>
<organism evidence="10 11">
    <name type="scientific">Dickeya dadantii (strain 3937)</name>
    <name type="common">Erwinia chrysanthemi (strain 3937)</name>
    <dbReference type="NCBI Taxonomy" id="198628"/>
    <lineage>
        <taxon>Bacteria</taxon>
        <taxon>Pseudomonadati</taxon>
        <taxon>Pseudomonadota</taxon>
        <taxon>Gammaproteobacteria</taxon>
        <taxon>Enterobacterales</taxon>
        <taxon>Pectobacteriaceae</taxon>
        <taxon>Dickeya</taxon>
    </lineage>
</organism>
<evidence type="ECO:0000256" key="8">
    <source>
        <dbReference type="RuleBase" id="RU363032"/>
    </source>
</evidence>
<evidence type="ECO:0000256" key="3">
    <source>
        <dbReference type="ARBA" id="ARBA00022475"/>
    </source>
</evidence>
<dbReference type="HOGENOM" id="CLU_016047_0_2_6"/>
<protein>
    <submittedName>
        <fullName evidence="10">ABC transporter, inner membrane component</fullName>
    </submittedName>
</protein>
<keyword evidence="3" id="KW-1003">Cell membrane</keyword>
<dbReference type="CDD" id="cd06261">
    <property type="entry name" value="TM_PBP2"/>
    <property type="match status" value="1"/>
</dbReference>
<feature type="transmembrane region" description="Helical" evidence="8">
    <location>
        <begin position="178"/>
        <end position="203"/>
    </location>
</feature>
<evidence type="ECO:0000256" key="7">
    <source>
        <dbReference type="ARBA" id="ARBA00023136"/>
    </source>
</evidence>
<keyword evidence="6 8" id="KW-1133">Transmembrane helix</keyword>
<dbReference type="GO" id="GO:0005886">
    <property type="term" value="C:plasma membrane"/>
    <property type="evidence" value="ECO:0007669"/>
    <property type="project" value="UniProtKB-SubCell"/>
</dbReference>
<dbReference type="GO" id="GO:0055085">
    <property type="term" value="P:transmembrane transport"/>
    <property type="evidence" value="ECO:0007669"/>
    <property type="project" value="InterPro"/>
</dbReference>
<evidence type="ECO:0000256" key="6">
    <source>
        <dbReference type="ARBA" id="ARBA00022989"/>
    </source>
</evidence>
<keyword evidence="11" id="KW-1185">Reference proteome</keyword>
<feature type="transmembrane region" description="Helical" evidence="8">
    <location>
        <begin position="286"/>
        <end position="307"/>
    </location>
</feature>
<comment type="similarity">
    <text evidence="8">Belongs to the binding-protein-dependent transport system permease family.</text>
</comment>
<dbReference type="EMBL" id="CP002038">
    <property type="protein sequence ID" value="ADM96267.1"/>
    <property type="molecule type" value="Genomic_DNA"/>
</dbReference>
<feature type="domain" description="ABC transmembrane type-1" evidence="9">
    <location>
        <begin position="92"/>
        <end position="304"/>
    </location>
</feature>
<dbReference type="SUPFAM" id="SSF161098">
    <property type="entry name" value="MetI-like"/>
    <property type="match status" value="1"/>
</dbReference>
<name>E0SEL4_DICD3</name>
<dbReference type="Pfam" id="PF00528">
    <property type="entry name" value="BPD_transp_1"/>
    <property type="match status" value="1"/>
</dbReference>
<dbReference type="PANTHER" id="PTHR30193:SF41">
    <property type="entry name" value="DIACETYLCHITOBIOSE UPTAKE SYSTEM PERMEASE PROTEIN NGCF"/>
    <property type="match status" value="1"/>
</dbReference>
<dbReference type="InterPro" id="IPR035906">
    <property type="entry name" value="MetI-like_sf"/>
</dbReference>
<gene>
    <name evidence="10" type="ordered locus">Dda3937_01139</name>
</gene>
<evidence type="ECO:0000256" key="4">
    <source>
        <dbReference type="ARBA" id="ARBA00022519"/>
    </source>
</evidence>
<dbReference type="InterPro" id="IPR000515">
    <property type="entry name" value="MetI-like"/>
</dbReference>
<dbReference type="STRING" id="198628.Dda3937_01139"/>
<evidence type="ECO:0000313" key="11">
    <source>
        <dbReference type="Proteomes" id="UP000006859"/>
    </source>
</evidence>
<dbReference type="eggNOG" id="COG1175">
    <property type="taxonomic scope" value="Bacteria"/>
</dbReference>
<dbReference type="Gene3D" id="1.10.3720.10">
    <property type="entry name" value="MetI-like"/>
    <property type="match status" value="1"/>
</dbReference>
<dbReference type="Proteomes" id="UP000006859">
    <property type="component" value="Chromosome"/>
</dbReference>
<feature type="transmembrane region" description="Helical" evidence="8">
    <location>
        <begin position="224"/>
        <end position="245"/>
    </location>
</feature>
<feature type="transmembrane region" description="Helical" evidence="8">
    <location>
        <begin position="32"/>
        <end position="59"/>
    </location>
</feature>
<accession>E0SEL4</accession>
<keyword evidence="5 8" id="KW-0812">Transmembrane</keyword>
<keyword evidence="2 8" id="KW-0813">Transport</keyword>
<dbReference type="AlphaFoldDB" id="E0SEL4"/>
<sequence>MRINRGVIYGDVMKANKIPTLFNRGGFGGSGFIGFGFIAPLLIPLLLFWVIPFFCSLYISLTDWDYISPDYHLVGVDNYRDLLLSDDFTGALVNTLTFAIAVVIPVVVLGLGFALLLHRQCRGQRCYQAMIFSPWITPTVAVSVVWSWVFDSRAGLANQLLGLFGVAGVPWLERPGSAMLAVVIVTVWQGIGWTMMFFISALNRIPAELYEAARLDGGSRARRLLTITLPLISPTTFFLLIVNLVNAVQAFDQFQMLTQGGPGNSTRTLMYLFYQQAFQQFSMGPAAATAVMILLLAGSLSLVNTLIARRWVYF</sequence>
<keyword evidence="4" id="KW-0997">Cell inner membrane</keyword>
<dbReference type="PROSITE" id="PS50928">
    <property type="entry name" value="ABC_TM1"/>
    <property type="match status" value="1"/>
</dbReference>
<dbReference type="PANTHER" id="PTHR30193">
    <property type="entry name" value="ABC TRANSPORTER PERMEASE PROTEIN"/>
    <property type="match status" value="1"/>
</dbReference>
<keyword evidence="7 8" id="KW-0472">Membrane</keyword>